<evidence type="ECO:0000256" key="3">
    <source>
        <dbReference type="SAM" id="SignalP"/>
    </source>
</evidence>
<dbReference type="SUPFAM" id="SSF48726">
    <property type="entry name" value="Immunoglobulin"/>
    <property type="match status" value="1"/>
</dbReference>
<evidence type="ECO:0000256" key="2">
    <source>
        <dbReference type="SAM" id="Phobius"/>
    </source>
</evidence>
<keyword evidence="2" id="KW-0472">Membrane</keyword>
<name>A0ABD1K7T5_9TELE</name>
<feature type="chain" id="PRO_5044819488" description="Ig-like domain-containing protein" evidence="3">
    <location>
        <begin position="24"/>
        <end position="236"/>
    </location>
</feature>
<protein>
    <recommendedName>
        <fullName evidence="4">Ig-like domain-containing protein</fullName>
    </recommendedName>
</protein>
<dbReference type="PROSITE" id="PS50835">
    <property type="entry name" value="IG_LIKE"/>
    <property type="match status" value="1"/>
</dbReference>
<keyword evidence="2" id="KW-1133">Transmembrane helix</keyword>
<feature type="transmembrane region" description="Helical" evidence="2">
    <location>
        <begin position="149"/>
        <end position="169"/>
    </location>
</feature>
<reference evidence="5 6" key="1">
    <citation type="submission" date="2024-09" db="EMBL/GenBank/DDBJ databases">
        <title>A chromosome-level genome assembly of Gray's grenadier anchovy, Coilia grayii.</title>
        <authorList>
            <person name="Fu Z."/>
        </authorList>
    </citation>
    <scope>NUCLEOTIDE SEQUENCE [LARGE SCALE GENOMIC DNA]</scope>
    <source>
        <strain evidence="5">G4</strain>
        <tissue evidence="5">Muscle</tissue>
    </source>
</reference>
<organism evidence="5 6">
    <name type="scientific">Coilia grayii</name>
    <name type="common">Gray's grenadier anchovy</name>
    <dbReference type="NCBI Taxonomy" id="363190"/>
    <lineage>
        <taxon>Eukaryota</taxon>
        <taxon>Metazoa</taxon>
        <taxon>Chordata</taxon>
        <taxon>Craniata</taxon>
        <taxon>Vertebrata</taxon>
        <taxon>Euteleostomi</taxon>
        <taxon>Actinopterygii</taxon>
        <taxon>Neopterygii</taxon>
        <taxon>Teleostei</taxon>
        <taxon>Clupei</taxon>
        <taxon>Clupeiformes</taxon>
        <taxon>Clupeoidei</taxon>
        <taxon>Engraulidae</taxon>
        <taxon>Coilinae</taxon>
        <taxon>Coilia</taxon>
    </lineage>
</organism>
<keyword evidence="6" id="KW-1185">Reference proteome</keyword>
<dbReference type="InterPro" id="IPR013783">
    <property type="entry name" value="Ig-like_fold"/>
</dbReference>
<keyword evidence="2" id="KW-0812">Transmembrane</keyword>
<evidence type="ECO:0000256" key="1">
    <source>
        <dbReference type="SAM" id="MobiDB-lite"/>
    </source>
</evidence>
<evidence type="ECO:0000259" key="4">
    <source>
        <dbReference type="PROSITE" id="PS50835"/>
    </source>
</evidence>
<dbReference type="InterPro" id="IPR036179">
    <property type="entry name" value="Ig-like_dom_sf"/>
</dbReference>
<proteinExistence type="predicted"/>
<dbReference type="Proteomes" id="UP001591681">
    <property type="component" value="Unassembled WGS sequence"/>
</dbReference>
<evidence type="ECO:0000313" key="6">
    <source>
        <dbReference type="Proteomes" id="UP001591681"/>
    </source>
</evidence>
<dbReference type="Gene3D" id="2.60.40.10">
    <property type="entry name" value="Immunoglobulins"/>
    <property type="match status" value="1"/>
</dbReference>
<feature type="region of interest" description="Disordered" evidence="1">
    <location>
        <begin position="176"/>
        <end position="236"/>
    </location>
</feature>
<evidence type="ECO:0000313" key="5">
    <source>
        <dbReference type="EMBL" id="KAL2095210.1"/>
    </source>
</evidence>
<dbReference type="InterPro" id="IPR007110">
    <property type="entry name" value="Ig-like_dom"/>
</dbReference>
<comment type="caution">
    <text evidence="5">The sequence shown here is derived from an EMBL/GenBank/DDBJ whole genome shotgun (WGS) entry which is preliminary data.</text>
</comment>
<keyword evidence="3" id="KW-0732">Signal</keyword>
<accession>A0ABD1K7T5</accession>
<dbReference type="EMBL" id="JBHFQA010000008">
    <property type="protein sequence ID" value="KAL2095210.1"/>
    <property type="molecule type" value="Genomic_DNA"/>
</dbReference>
<feature type="signal peptide" evidence="3">
    <location>
        <begin position="1"/>
        <end position="23"/>
    </location>
</feature>
<sequence>MNALVWSHLWILYLHLGIQHALAVTSRTVTCQTGDTVFLQPVGNIAVGPEDDVRWSFDQKLLIKNGKLQDSSEKYRVSNHSHLIICSGQNKDSGTYNVEIFDRTGGLKTKQNVTLIIPASSKTRHQSCSEVFQYEDSKCPENLSQTRDYILAIAAVSFFAAISLIIFVLKMKKTPPTRKEGATDTAENVYQEMHGRLPKKTTQEEDFSSPYDIPNRFPKSKSTKKRQSAEAEDIYV</sequence>
<feature type="domain" description="Ig-like" evidence="4">
    <location>
        <begin position="28"/>
        <end position="114"/>
    </location>
</feature>
<gene>
    <name evidence="5" type="ORF">ACEWY4_009929</name>
</gene>
<dbReference type="AlphaFoldDB" id="A0ABD1K7T5"/>